<keyword evidence="3" id="KW-1185">Reference proteome</keyword>
<accession>A0A9N7YQ96</accession>
<evidence type="ECO:0000256" key="1">
    <source>
        <dbReference type="SAM" id="MobiDB-lite"/>
    </source>
</evidence>
<comment type="caution">
    <text evidence="2">The sequence shown here is derived from an EMBL/GenBank/DDBJ whole genome shotgun (WGS) entry which is preliminary data.</text>
</comment>
<organism evidence="2 3">
    <name type="scientific">Pleuronectes platessa</name>
    <name type="common">European plaice</name>
    <dbReference type="NCBI Taxonomy" id="8262"/>
    <lineage>
        <taxon>Eukaryota</taxon>
        <taxon>Metazoa</taxon>
        <taxon>Chordata</taxon>
        <taxon>Craniata</taxon>
        <taxon>Vertebrata</taxon>
        <taxon>Euteleostomi</taxon>
        <taxon>Actinopterygii</taxon>
        <taxon>Neopterygii</taxon>
        <taxon>Teleostei</taxon>
        <taxon>Neoteleostei</taxon>
        <taxon>Acanthomorphata</taxon>
        <taxon>Carangaria</taxon>
        <taxon>Pleuronectiformes</taxon>
        <taxon>Pleuronectoidei</taxon>
        <taxon>Pleuronectidae</taxon>
        <taxon>Pleuronectes</taxon>
    </lineage>
</organism>
<dbReference type="EMBL" id="CADEAL010002446">
    <property type="protein sequence ID" value="CAB1440394.1"/>
    <property type="molecule type" value="Genomic_DNA"/>
</dbReference>
<dbReference type="Proteomes" id="UP001153269">
    <property type="component" value="Unassembled WGS sequence"/>
</dbReference>
<evidence type="ECO:0000313" key="3">
    <source>
        <dbReference type="Proteomes" id="UP001153269"/>
    </source>
</evidence>
<sequence length="142" mass="15615">MEKESEGERREGRGTDGEYVTAMSFLITSKGTQAFEGASSTHWCSHARFEIYPPGTPGGGFLRGWPPSPSRCGLVIILEEHWGAGIPSRAILEYTPLTMITSPLRQCFPTDPKTQIHSTAPQPQSHAGNQQSITEEPRLLTF</sequence>
<reference evidence="2" key="1">
    <citation type="submission" date="2020-03" db="EMBL/GenBank/DDBJ databases">
        <authorList>
            <person name="Weist P."/>
        </authorList>
    </citation>
    <scope>NUCLEOTIDE SEQUENCE</scope>
</reference>
<evidence type="ECO:0000313" key="2">
    <source>
        <dbReference type="EMBL" id="CAB1440394.1"/>
    </source>
</evidence>
<gene>
    <name evidence="2" type="ORF">PLEPLA_LOCUS28160</name>
</gene>
<dbReference type="AlphaFoldDB" id="A0A9N7YQ96"/>
<feature type="region of interest" description="Disordered" evidence="1">
    <location>
        <begin position="110"/>
        <end position="142"/>
    </location>
</feature>
<feature type="compositionally biased region" description="Polar residues" evidence="1">
    <location>
        <begin position="112"/>
        <end position="134"/>
    </location>
</feature>
<proteinExistence type="predicted"/>
<protein>
    <submittedName>
        <fullName evidence="2">Uncharacterized protein</fullName>
    </submittedName>
</protein>
<name>A0A9N7YQ96_PLEPL</name>